<dbReference type="KEGG" id="pdh:B9T62_00960"/>
<evidence type="ECO:0000313" key="2">
    <source>
        <dbReference type="EMBL" id="ASA19517.1"/>
    </source>
</evidence>
<evidence type="ECO:0000259" key="1">
    <source>
        <dbReference type="PROSITE" id="PS50075"/>
    </source>
</evidence>
<reference evidence="2 3" key="1">
    <citation type="submission" date="2017-06" db="EMBL/GenBank/DDBJ databases">
        <title>Complete genome sequence of Paenibacillus donghaensis KCTC 13049T isolated from East Sea sediment, South Korea.</title>
        <authorList>
            <person name="Jung B.K."/>
            <person name="Hong S.-J."/>
            <person name="Shin J.-H."/>
        </authorList>
    </citation>
    <scope>NUCLEOTIDE SEQUENCE [LARGE SCALE GENOMIC DNA]</scope>
    <source>
        <strain evidence="2 3">KCTC 13049</strain>
    </source>
</reference>
<feature type="domain" description="Carrier" evidence="1">
    <location>
        <begin position="1"/>
        <end position="79"/>
    </location>
</feature>
<name>A0A2Z2K4Y0_9BACL</name>
<dbReference type="Proteomes" id="UP000249890">
    <property type="component" value="Chromosome"/>
</dbReference>
<dbReference type="NCBIfam" id="NF005502">
    <property type="entry name" value="PRK07117.1"/>
    <property type="match status" value="1"/>
</dbReference>
<dbReference type="SUPFAM" id="SSF47336">
    <property type="entry name" value="ACP-like"/>
    <property type="match status" value="1"/>
</dbReference>
<proteinExistence type="predicted"/>
<dbReference type="EMBL" id="CP021780">
    <property type="protein sequence ID" value="ASA19517.1"/>
    <property type="molecule type" value="Genomic_DNA"/>
</dbReference>
<dbReference type="InterPro" id="IPR036736">
    <property type="entry name" value="ACP-like_sf"/>
</dbReference>
<accession>A0A2Z2K4Y0</accession>
<dbReference type="PROSITE" id="PS50075">
    <property type="entry name" value="CARRIER"/>
    <property type="match status" value="1"/>
</dbReference>
<dbReference type="Gene3D" id="1.10.1200.10">
    <property type="entry name" value="ACP-like"/>
    <property type="match status" value="1"/>
</dbReference>
<keyword evidence="3" id="KW-1185">Reference proteome</keyword>
<evidence type="ECO:0000313" key="3">
    <source>
        <dbReference type="Proteomes" id="UP000249890"/>
    </source>
</evidence>
<dbReference type="OrthoDB" id="487863at2"/>
<protein>
    <submittedName>
        <fullName evidence="2">Poly(3-hydroxyalkanoate) depolymerase</fullName>
    </submittedName>
</protein>
<organism evidence="2 3">
    <name type="scientific">Paenibacillus donghaensis</name>
    <dbReference type="NCBI Taxonomy" id="414771"/>
    <lineage>
        <taxon>Bacteria</taxon>
        <taxon>Bacillati</taxon>
        <taxon>Bacillota</taxon>
        <taxon>Bacilli</taxon>
        <taxon>Bacillales</taxon>
        <taxon>Paenibacillaceae</taxon>
        <taxon>Paenibacillus</taxon>
    </lineage>
</organism>
<dbReference type="RefSeq" id="WP_087913542.1">
    <property type="nucleotide sequence ID" value="NZ_CP021780.1"/>
</dbReference>
<dbReference type="InterPro" id="IPR009081">
    <property type="entry name" value="PP-bd_ACP"/>
</dbReference>
<gene>
    <name evidence="2" type="ORF">B9T62_00960</name>
</gene>
<dbReference type="AlphaFoldDB" id="A0A2Z2K4Y0"/>
<dbReference type="Pfam" id="PF00550">
    <property type="entry name" value="PP-binding"/>
    <property type="match status" value="1"/>
</dbReference>
<sequence>MSTNELFQIITGHIREVLPELSDYPIQPEDRMADLGANSIDRAEIIMMTMDTLSLQIPRIELFGVNNIGELAEVLHAKLQAN</sequence>